<dbReference type="InterPro" id="IPR013785">
    <property type="entry name" value="Aldolase_TIM"/>
</dbReference>
<dbReference type="GO" id="GO:0046872">
    <property type="term" value="F:metal ion binding"/>
    <property type="evidence" value="ECO:0007669"/>
    <property type="project" value="UniProtKB-KW"/>
</dbReference>
<reference evidence="15" key="1">
    <citation type="submission" date="2020-05" db="EMBL/GenBank/DDBJ databases">
        <authorList>
            <person name="Chiriac C."/>
            <person name="Salcher M."/>
            <person name="Ghai R."/>
            <person name="Kavagutti S V."/>
        </authorList>
    </citation>
    <scope>NUCLEOTIDE SEQUENCE</scope>
</reference>
<keyword evidence="10" id="KW-0411">Iron-sulfur</keyword>
<keyword evidence="7" id="KW-0949">S-adenosyl-L-methionine</keyword>
<gene>
    <name evidence="15" type="ORF">UFOPK4071_00663</name>
</gene>
<feature type="domain" description="BPL/LPL catalytic" evidence="13">
    <location>
        <begin position="27"/>
        <end position="224"/>
    </location>
</feature>
<keyword evidence="9" id="KW-0408">Iron</keyword>
<dbReference type="HAMAP" id="MF_00013">
    <property type="entry name" value="LipB"/>
    <property type="match status" value="1"/>
</dbReference>
<evidence type="ECO:0000256" key="2">
    <source>
        <dbReference type="ARBA" id="ARBA00004173"/>
    </source>
</evidence>
<keyword evidence="11" id="KW-0012">Acyltransferase</keyword>
<evidence type="ECO:0000256" key="5">
    <source>
        <dbReference type="ARBA" id="ARBA00022490"/>
    </source>
</evidence>
<dbReference type="PROSITE" id="PS01313">
    <property type="entry name" value="LIPB"/>
    <property type="match status" value="1"/>
</dbReference>
<dbReference type="SFLD" id="SFLDS00029">
    <property type="entry name" value="Radical_SAM"/>
    <property type="match status" value="1"/>
</dbReference>
<evidence type="ECO:0000256" key="7">
    <source>
        <dbReference type="ARBA" id="ARBA00022691"/>
    </source>
</evidence>
<dbReference type="EMBL" id="CAFBPF010000067">
    <property type="protein sequence ID" value="CAB5009925.1"/>
    <property type="molecule type" value="Genomic_DNA"/>
</dbReference>
<dbReference type="AlphaFoldDB" id="A0A6J7PZ31"/>
<organism evidence="15">
    <name type="scientific">freshwater metagenome</name>
    <dbReference type="NCBI Taxonomy" id="449393"/>
    <lineage>
        <taxon>unclassified sequences</taxon>
        <taxon>metagenomes</taxon>
        <taxon>ecological metagenomes</taxon>
    </lineage>
</organism>
<dbReference type="InterPro" id="IPR007197">
    <property type="entry name" value="rSAM"/>
</dbReference>
<evidence type="ECO:0000256" key="3">
    <source>
        <dbReference type="ARBA" id="ARBA00004821"/>
    </source>
</evidence>
<comment type="cofactor">
    <cofactor evidence="1">
        <name>[4Fe-4S] cluster</name>
        <dbReference type="ChEBI" id="CHEBI:49883"/>
    </cofactor>
</comment>
<dbReference type="FunFam" id="3.20.20.70:FF:000040">
    <property type="entry name" value="Lipoyl synthase"/>
    <property type="match status" value="1"/>
</dbReference>
<dbReference type="GO" id="GO:0009249">
    <property type="term" value="P:protein lipoylation"/>
    <property type="evidence" value="ECO:0007669"/>
    <property type="project" value="InterPro"/>
</dbReference>
<keyword evidence="4" id="KW-0004">4Fe-4S</keyword>
<dbReference type="Pfam" id="PF21948">
    <property type="entry name" value="LplA-B_cat"/>
    <property type="match status" value="1"/>
</dbReference>
<dbReference type="PANTHER" id="PTHR10949:SF0">
    <property type="entry name" value="LIPOYL SYNTHASE, MITOCHONDRIAL"/>
    <property type="match status" value="1"/>
</dbReference>
<dbReference type="InterPro" id="IPR045864">
    <property type="entry name" value="aa-tRNA-synth_II/BPL/LPL"/>
</dbReference>
<dbReference type="UniPathway" id="UPA00538">
    <property type="reaction ID" value="UER00592"/>
</dbReference>
<evidence type="ECO:0000256" key="11">
    <source>
        <dbReference type="ARBA" id="ARBA00023315"/>
    </source>
</evidence>
<dbReference type="Gene3D" id="3.20.20.70">
    <property type="entry name" value="Aldolase class I"/>
    <property type="match status" value="1"/>
</dbReference>
<dbReference type="SUPFAM" id="SSF55681">
    <property type="entry name" value="Class II aaRS and biotin synthetases"/>
    <property type="match status" value="1"/>
</dbReference>
<dbReference type="InterPro" id="IPR004143">
    <property type="entry name" value="BPL_LPL_catalytic"/>
</dbReference>
<dbReference type="GO" id="GO:0016992">
    <property type="term" value="F:lipoate synthase activity"/>
    <property type="evidence" value="ECO:0007669"/>
    <property type="project" value="UniProtKB-EC"/>
</dbReference>
<dbReference type="SMART" id="SM00729">
    <property type="entry name" value="Elp3"/>
    <property type="match status" value="1"/>
</dbReference>
<dbReference type="NCBIfam" id="NF009544">
    <property type="entry name" value="PRK12928.1"/>
    <property type="match status" value="1"/>
</dbReference>
<dbReference type="NCBIfam" id="NF004019">
    <property type="entry name" value="PRK05481.1"/>
    <property type="match status" value="1"/>
</dbReference>
<evidence type="ECO:0000256" key="6">
    <source>
        <dbReference type="ARBA" id="ARBA00022679"/>
    </source>
</evidence>
<feature type="domain" description="Radical SAM core" evidence="14">
    <location>
        <begin position="322"/>
        <end position="536"/>
    </location>
</feature>
<dbReference type="InterPro" id="IPR031691">
    <property type="entry name" value="LIAS_N"/>
</dbReference>
<accession>A0A6J7PZ31</accession>
<dbReference type="InterPro" id="IPR006638">
    <property type="entry name" value="Elp3/MiaA/NifB-like_rSAM"/>
</dbReference>
<proteinExistence type="inferred from homology"/>
<dbReference type="SFLD" id="SFLDG01058">
    <property type="entry name" value="lipoyl_synthase_like"/>
    <property type="match status" value="1"/>
</dbReference>
<dbReference type="NCBIfam" id="TIGR00214">
    <property type="entry name" value="lipB"/>
    <property type="match status" value="1"/>
</dbReference>
<keyword evidence="8" id="KW-0479">Metal-binding</keyword>
<dbReference type="PANTHER" id="PTHR10949">
    <property type="entry name" value="LIPOYL SYNTHASE"/>
    <property type="match status" value="1"/>
</dbReference>
<dbReference type="SFLD" id="SFLDF00271">
    <property type="entry name" value="lipoyl_synthase"/>
    <property type="match status" value="1"/>
</dbReference>
<dbReference type="PROSITE" id="PS51733">
    <property type="entry name" value="BPL_LPL_CATALYTIC"/>
    <property type="match status" value="1"/>
</dbReference>
<dbReference type="InterPro" id="IPR020605">
    <property type="entry name" value="Octanoyltransferase_CS"/>
</dbReference>
<protein>
    <submittedName>
        <fullName evidence="15">Unannotated protein</fullName>
    </submittedName>
</protein>
<evidence type="ECO:0000256" key="4">
    <source>
        <dbReference type="ARBA" id="ARBA00022485"/>
    </source>
</evidence>
<sequence>MIERLNVRWLGRVSYDEADALARSLHSRSGNYLLLLEHPHTYTLGRRGDDKNVLVAPESVGAVLRSVDRGGDVTYHGPGQLVIYPIIDLPIWRGGLVDSVAYVRQLEQVVVDSLVSIGFDAYTDPEYPGVWIGGAKVCAVGVKVEGRRTRHGVAINVDTDLSMFDHIVPCGITDRGVTSLSKVLSDLDGPAGCTSGSAESTKSLMERVADAFVVAFSNSFEVQEVERQSVAWRAPLVPISDARRFRMEEQSAEAGVPVRLVSRLQAASVEVPVADPTFRRPEWMRVKADLGAEYRGLKRLVRELDLHTVCESAGCPNIYECWADGTATFMVLGERCTRACGFCLIDTRLPSAPEADEPERVASAVVRMGLKHAVLTMVARDDLDDGGAAHVAATVNAIRLASPETRTEVLISDLRGDLASLDLILNEHPDVLNHNIETVARLQRAVRPSAGYARSLALLARANAAGHVTKSGIMLGLGETLEEVSGALNDLACVGVKIVTVGQYLRPSAQHLPVVRWWSPEEFAEVARIGEAAGINHVESGPLVRSSYHARSSAEAAGSSAVLATGLAR</sequence>
<dbReference type="InterPro" id="IPR058240">
    <property type="entry name" value="rSAM_sf"/>
</dbReference>
<dbReference type="NCBIfam" id="TIGR00510">
    <property type="entry name" value="lipA"/>
    <property type="match status" value="1"/>
</dbReference>
<keyword evidence="6" id="KW-0808">Transferase</keyword>
<dbReference type="GO" id="GO:0033819">
    <property type="term" value="F:lipoyl(octanoyl) transferase activity"/>
    <property type="evidence" value="ECO:0007669"/>
    <property type="project" value="InterPro"/>
</dbReference>
<keyword evidence="5" id="KW-0963">Cytoplasm</keyword>
<dbReference type="PROSITE" id="PS51918">
    <property type="entry name" value="RADICAL_SAM"/>
    <property type="match status" value="1"/>
</dbReference>
<dbReference type="GO" id="GO:0051539">
    <property type="term" value="F:4 iron, 4 sulfur cluster binding"/>
    <property type="evidence" value="ECO:0007669"/>
    <property type="project" value="UniProtKB-KW"/>
</dbReference>
<dbReference type="HAMAP" id="MF_00206">
    <property type="entry name" value="Lipoyl_synth"/>
    <property type="match status" value="1"/>
</dbReference>
<dbReference type="InterPro" id="IPR003698">
    <property type="entry name" value="Lipoyl_synth"/>
</dbReference>
<comment type="subcellular location">
    <subcellularLocation>
        <location evidence="2">Mitochondrion</location>
    </subcellularLocation>
</comment>
<evidence type="ECO:0000256" key="8">
    <source>
        <dbReference type="ARBA" id="ARBA00022723"/>
    </source>
</evidence>
<evidence type="ECO:0000256" key="9">
    <source>
        <dbReference type="ARBA" id="ARBA00023004"/>
    </source>
</evidence>
<dbReference type="GO" id="GO:0005739">
    <property type="term" value="C:mitochondrion"/>
    <property type="evidence" value="ECO:0007669"/>
    <property type="project" value="UniProtKB-SubCell"/>
</dbReference>
<dbReference type="Gene3D" id="3.30.930.10">
    <property type="entry name" value="Bira Bifunctional Protein, Domain 2"/>
    <property type="match status" value="1"/>
</dbReference>
<evidence type="ECO:0000313" key="15">
    <source>
        <dbReference type="EMBL" id="CAB5009925.1"/>
    </source>
</evidence>
<name>A0A6J7PZ31_9ZZZZ</name>
<evidence type="ECO:0000259" key="13">
    <source>
        <dbReference type="PROSITE" id="PS51733"/>
    </source>
</evidence>
<evidence type="ECO:0000256" key="1">
    <source>
        <dbReference type="ARBA" id="ARBA00001966"/>
    </source>
</evidence>
<dbReference type="SUPFAM" id="SSF102114">
    <property type="entry name" value="Radical SAM enzymes"/>
    <property type="match status" value="1"/>
</dbReference>
<dbReference type="Pfam" id="PF04055">
    <property type="entry name" value="Radical_SAM"/>
    <property type="match status" value="1"/>
</dbReference>
<dbReference type="CDD" id="cd16444">
    <property type="entry name" value="LipB"/>
    <property type="match status" value="1"/>
</dbReference>
<dbReference type="Pfam" id="PF16881">
    <property type="entry name" value="LIAS_N"/>
    <property type="match status" value="1"/>
</dbReference>
<comment type="pathway">
    <text evidence="3">Protein modification; protein lipoylation via endogenous pathway; protein N(6)-(lipoyl)lysine from octanoyl-[acyl-carrier-protein]: step 1/2.</text>
</comment>
<dbReference type="InterPro" id="IPR000544">
    <property type="entry name" value="Octanoyltransferase"/>
</dbReference>
<evidence type="ECO:0000259" key="14">
    <source>
        <dbReference type="PROSITE" id="PS51918"/>
    </source>
</evidence>
<comment type="catalytic activity">
    <reaction evidence="12">
        <text>[[Fe-S] cluster scaffold protein carrying a second [4Fe-4S](2+) cluster] + N(6)-octanoyl-L-lysyl-[protein] + 2 oxidized [2Fe-2S]-[ferredoxin] + 2 S-adenosyl-L-methionine + 4 H(+) = [[Fe-S] cluster scaffold protein] + N(6)-[(R)-dihydrolipoyl]-L-lysyl-[protein] + 4 Fe(3+) + 2 hydrogen sulfide + 2 5'-deoxyadenosine + 2 L-methionine + 2 reduced [2Fe-2S]-[ferredoxin]</text>
        <dbReference type="Rhea" id="RHEA:16585"/>
        <dbReference type="Rhea" id="RHEA-COMP:9928"/>
        <dbReference type="Rhea" id="RHEA-COMP:10000"/>
        <dbReference type="Rhea" id="RHEA-COMP:10001"/>
        <dbReference type="Rhea" id="RHEA-COMP:10475"/>
        <dbReference type="Rhea" id="RHEA-COMP:14568"/>
        <dbReference type="Rhea" id="RHEA-COMP:14569"/>
        <dbReference type="ChEBI" id="CHEBI:15378"/>
        <dbReference type="ChEBI" id="CHEBI:17319"/>
        <dbReference type="ChEBI" id="CHEBI:29034"/>
        <dbReference type="ChEBI" id="CHEBI:29919"/>
        <dbReference type="ChEBI" id="CHEBI:33722"/>
        <dbReference type="ChEBI" id="CHEBI:33737"/>
        <dbReference type="ChEBI" id="CHEBI:33738"/>
        <dbReference type="ChEBI" id="CHEBI:57844"/>
        <dbReference type="ChEBI" id="CHEBI:59789"/>
        <dbReference type="ChEBI" id="CHEBI:78809"/>
        <dbReference type="ChEBI" id="CHEBI:83100"/>
        <dbReference type="EC" id="2.8.1.8"/>
    </reaction>
</comment>
<evidence type="ECO:0000256" key="12">
    <source>
        <dbReference type="ARBA" id="ARBA00047326"/>
    </source>
</evidence>
<evidence type="ECO:0000256" key="10">
    <source>
        <dbReference type="ARBA" id="ARBA00023014"/>
    </source>
</evidence>